<evidence type="ECO:0000256" key="1">
    <source>
        <dbReference type="SAM" id="Phobius"/>
    </source>
</evidence>
<keyword evidence="1" id="KW-0812">Transmembrane</keyword>
<name>A0A9N9TJH1_PHYSR</name>
<organism evidence="3 4">
    <name type="scientific">Phyllotreta striolata</name>
    <name type="common">Striped flea beetle</name>
    <name type="synonym">Crioceris striolata</name>
    <dbReference type="NCBI Taxonomy" id="444603"/>
    <lineage>
        <taxon>Eukaryota</taxon>
        <taxon>Metazoa</taxon>
        <taxon>Ecdysozoa</taxon>
        <taxon>Arthropoda</taxon>
        <taxon>Hexapoda</taxon>
        <taxon>Insecta</taxon>
        <taxon>Pterygota</taxon>
        <taxon>Neoptera</taxon>
        <taxon>Endopterygota</taxon>
        <taxon>Coleoptera</taxon>
        <taxon>Polyphaga</taxon>
        <taxon>Cucujiformia</taxon>
        <taxon>Chrysomeloidea</taxon>
        <taxon>Chrysomelidae</taxon>
        <taxon>Galerucinae</taxon>
        <taxon>Alticini</taxon>
        <taxon>Phyllotreta</taxon>
    </lineage>
</organism>
<dbReference type="EMBL" id="OU900103">
    <property type="protein sequence ID" value="CAG9855025.1"/>
    <property type="molecule type" value="Genomic_DNA"/>
</dbReference>
<feature type="signal peptide" evidence="2">
    <location>
        <begin position="1"/>
        <end position="21"/>
    </location>
</feature>
<feature type="transmembrane region" description="Helical" evidence="1">
    <location>
        <begin position="177"/>
        <end position="204"/>
    </location>
</feature>
<accession>A0A9N9TJH1</accession>
<sequence>MTHYWWMHWFWITSWISLTICKSLSNPLHSNATSSPILHDNATDKFNATMTSKPPEVPTTIIPNVTLQARAPSSPKHYKTSQNKIEFLFPNATAKNKTKDDRDKDVKDKVKETVIKNANETFADDQAPAGANFTAINRTENLTYIDADVALNHSSVQNSERFGIDECDVATVSESNLSAAGITGITLGCVIVVGALSGISYFLYRNRGFNRPQVLNDRCSNPDSSGYIDDASVRDNSEEMYSLDNDSFLNSLEAMTIQNYWTDTVKHTKL</sequence>
<proteinExistence type="predicted"/>
<evidence type="ECO:0000313" key="3">
    <source>
        <dbReference type="EMBL" id="CAG9855025.1"/>
    </source>
</evidence>
<feature type="chain" id="PRO_5040506141" description="Mid2 domain-containing protein" evidence="2">
    <location>
        <begin position="22"/>
        <end position="270"/>
    </location>
</feature>
<evidence type="ECO:0008006" key="5">
    <source>
        <dbReference type="Google" id="ProtNLM"/>
    </source>
</evidence>
<keyword evidence="4" id="KW-1185">Reference proteome</keyword>
<evidence type="ECO:0000313" key="4">
    <source>
        <dbReference type="Proteomes" id="UP001153712"/>
    </source>
</evidence>
<gene>
    <name evidence="3" type="ORF">PHYEVI_LOCUS1485</name>
</gene>
<keyword evidence="2" id="KW-0732">Signal</keyword>
<dbReference type="Proteomes" id="UP001153712">
    <property type="component" value="Chromosome 10"/>
</dbReference>
<dbReference type="OrthoDB" id="8192800at2759"/>
<keyword evidence="1" id="KW-1133">Transmembrane helix</keyword>
<evidence type="ECO:0000256" key="2">
    <source>
        <dbReference type="SAM" id="SignalP"/>
    </source>
</evidence>
<reference evidence="3" key="1">
    <citation type="submission" date="2022-01" db="EMBL/GenBank/DDBJ databases">
        <authorList>
            <person name="King R."/>
        </authorList>
    </citation>
    <scope>NUCLEOTIDE SEQUENCE</scope>
</reference>
<protein>
    <recommendedName>
        <fullName evidence="5">Mid2 domain-containing protein</fullName>
    </recommendedName>
</protein>
<dbReference type="AlphaFoldDB" id="A0A9N9TJH1"/>
<keyword evidence="1" id="KW-0472">Membrane</keyword>